<dbReference type="EMBL" id="QQNA01000030">
    <property type="protein sequence ID" value="RDG39205.1"/>
    <property type="molecule type" value="Genomic_DNA"/>
</dbReference>
<evidence type="ECO:0000256" key="1">
    <source>
        <dbReference type="SAM" id="MobiDB-lite"/>
    </source>
</evidence>
<dbReference type="GO" id="GO:0003743">
    <property type="term" value="F:translation initiation factor activity"/>
    <property type="evidence" value="ECO:0007669"/>
    <property type="project" value="UniProtKB-KW"/>
</dbReference>
<accession>A0A370BIK5</accession>
<organism evidence="2 3">
    <name type="scientific">Streptomyces corynorhini</name>
    <dbReference type="NCBI Taxonomy" id="2282652"/>
    <lineage>
        <taxon>Bacteria</taxon>
        <taxon>Bacillati</taxon>
        <taxon>Actinomycetota</taxon>
        <taxon>Actinomycetes</taxon>
        <taxon>Kitasatosporales</taxon>
        <taxon>Streptomycetaceae</taxon>
        <taxon>Streptomyces</taxon>
    </lineage>
</organism>
<name>A0A370BIK5_9ACTN</name>
<protein>
    <submittedName>
        <fullName evidence="2">Translation initiation factor 2</fullName>
    </submittedName>
</protein>
<dbReference type="SUPFAM" id="SSF53756">
    <property type="entry name" value="UDP-Glycosyltransferase/glycogen phosphorylase"/>
    <property type="match status" value="1"/>
</dbReference>
<evidence type="ECO:0000313" key="2">
    <source>
        <dbReference type="EMBL" id="RDG39205.1"/>
    </source>
</evidence>
<evidence type="ECO:0000313" key="3">
    <source>
        <dbReference type="Proteomes" id="UP000253741"/>
    </source>
</evidence>
<keyword evidence="3" id="KW-1185">Reference proteome</keyword>
<dbReference type="OrthoDB" id="3661391at2"/>
<feature type="region of interest" description="Disordered" evidence="1">
    <location>
        <begin position="428"/>
        <end position="449"/>
    </location>
</feature>
<reference evidence="2 3" key="1">
    <citation type="submission" date="2018-07" db="EMBL/GenBank/DDBJ databases">
        <title>Streptomyces species from bats.</title>
        <authorList>
            <person name="Dunlap C."/>
        </authorList>
    </citation>
    <scope>NUCLEOTIDE SEQUENCE [LARGE SCALE GENOMIC DNA]</scope>
    <source>
        <strain evidence="2 3">AC230</strain>
    </source>
</reference>
<dbReference type="AlphaFoldDB" id="A0A370BIK5"/>
<dbReference type="Proteomes" id="UP000253741">
    <property type="component" value="Unassembled WGS sequence"/>
</dbReference>
<sequence>MLYAVRSATALHRLLDAVPVFAGDPRVRPRFTLVPGSDFGTDALAALDGVGARTVAWPEAVRGGHDLVVAASPNGPLDELPGPLVLLPHGAGFNKRLPHASGDDSASGLHPRQLLRDGAPLAAFHALAHPDQLAALAERAPAVAARAAVVGDPTLDRILASGPRRERFREALGTGGRRLVAVVSTWGPESLLARRPGLPALLTAELPFDAYQVALVVHPNVHSDLGEFALRQRLAPAPESGLLLARPHEEWASVLVAADCVLTDHGSTALYAAAQDRPVIGCYDDGTELIPASPMAGLLARAARWSDQEPPGAQVEAAVVAHRPGDGTALAAAAFAEQGHSLERLRAHCYALLGLDPYPGPVPARPLPVPRIPARRPTALVAQVDTAGTSVSVARHPLDGGPRDGHVVAEDGLSTLNEMRSAGIVVRRARPTGPGPGSESGPGSAPGPAVGWTAAAWTAHVLAEFPGCRSAAAVLAPDHCVLRRREPPCAEGPGLLSVRIAAAAATGGGPLVRPDPAAVLCGVHGWLETTAEPRLPVTLDCVVGGRRATVTLAYGTDGGADAEL</sequence>
<gene>
    <name evidence="2" type="ORF">DVH02_05310</name>
</gene>
<proteinExistence type="predicted"/>
<keyword evidence="2" id="KW-0396">Initiation factor</keyword>
<comment type="caution">
    <text evidence="2">The sequence shown here is derived from an EMBL/GenBank/DDBJ whole genome shotgun (WGS) entry which is preliminary data.</text>
</comment>
<keyword evidence="2" id="KW-0648">Protein biosynthesis</keyword>